<dbReference type="InterPro" id="IPR032675">
    <property type="entry name" value="LRR_dom_sf"/>
</dbReference>
<reference evidence="2 3" key="1">
    <citation type="journal article" date="2023" name="Commun. Biol.">
        <title>Reorganization of the ancestral sex-determining regions during the evolution of trioecy in Pleodorina starrii.</title>
        <authorList>
            <person name="Takahashi K."/>
            <person name="Suzuki S."/>
            <person name="Kawai-Toyooka H."/>
            <person name="Yamamoto K."/>
            <person name="Hamaji T."/>
            <person name="Ootsuki R."/>
            <person name="Yamaguchi H."/>
            <person name="Kawachi M."/>
            <person name="Higashiyama T."/>
            <person name="Nozaki H."/>
        </authorList>
    </citation>
    <scope>NUCLEOTIDE SEQUENCE [LARGE SCALE GENOMIC DNA]</scope>
    <source>
        <strain evidence="2 3">NIES-4479</strain>
    </source>
</reference>
<dbReference type="GO" id="GO:0005930">
    <property type="term" value="C:axoneme"/>
    <property type="evidence" value="ECO:0007669"/>
    <property type="project" value="UniProtKB-SubCell"/>
</dbReference>
<protein>
    <submittedName>
        <fullName evidence="2">Uncharacterized protein</fullName>
    </submittedName>
</protein>
<dbReference type="SUPFAM" id="SSF52047">
    <property type="entry name" value="RNI-like"/>
    <property type="match status" value="1"/>
</dbReference>
<dbReference type="Proteomes" id="UP001165080">
    <property type="component" value="Unassembled WGS sequence"/>
</dbReference>
<proteinExistence type="predicted"/>
<dbReference type="OrthoDB" id="562596at2759"/>
<comment type="caution">
    <text evidence="2">The sequence shown here is derived from an EMBL/GenBank/DDBJ whole genome shotgun (WGS) entry which is preliminary data.</text>
</comment>
<evidence type="ECO:0000313" key="3">
    <source>
        <dbReference type="Proteomes" id="UP001165080"/>
    </source>
</evidence>
<evidence type="ECO:0000313" key="2">
    <source>
        <dbReference type="EMBL" id="GLC52254.1"/>
    </source>
</evidence>
<keyword evidence="3" id="KW-1185">Reference proteome</keyword>
<dbReference type="AlphaFoldDB" id="A0A9W6BHP2"/>
<sequence length="754" mass="80473">MDQTLSHDDGFCGTGGRNGRLRLDNDSAASFRSESSCNLVEAVGVVLKQTDSFGKEFLAVRQTCVALRDVYDQFSPSVCCCPTGSLPHPSAEEIKAAVHGFLARGCKPTFVTVALPWSADVAASERRALAFLNTVAAAVSVDLVLLAEHTPMTEGIVRAVARVSPRLASLHLEYNEYEDEEGEEAGGEARPPPLGPEEVERATAATRLLLQLTGPRLQRLTMDVNQRCIPAKALDALSHCTTLTKLWISCDLCAGDDGLAAEAALLRTLPSLTALRELSLMGPDREPSDDALQWRQKAASLESCLTALTGLTSLSVCLRPLVYDENTLYYTSEAPLDQQVGQLRSQGRHQAAAQLLAADAAEWRTLAAVAGCMPQLNCLRTLAYANLADLASLRSLKSLIVGGIVLPEAAESGGEVAPAGRPPAAAGHTAAQCAPMYLLPPLLYELLVDTPLPVSVAAAALQRQQSPAAAGPAAAAAPAAIGLHTLLRNVWRDTPCWALEFTDHDIDGAARLTAKAVAAMAGVGARLKANFAPAPPPWRAGSSRPFDGWGSLHLEIRSTPAGVAVHPPPPPDGAVAGNGVGTHWSNWLGLLVSELRPSSLKLSGFALTPHDMLSLGRHAPWLKALDLRGCRYPLPALSLLTGLSCLEQLQLDSWSMHLEGLDQMRISAVLLSLTAPVSLVANQQQQQQQEQQQQEDGGYPAGTPLPLPRLRCLYIYTEQWSMALLHNALSSVASELQRRRPNPANLSIMPYDQQ</sequence>
<gene>
    <name evidence="2" type="primary">PLEST011655</name>
    <name evidence="2" type="ORF">PLESTB_000601500</name>
</gene>
<accession>A0A9W6BHP2</accession>
<dbReference type="EMBL" id="BRXU01000005">
    <property type="protein sequence ID" value="GLC52254.1"/>
    <property type="molecule type" value="Genomic_DNA"/>
</dbReference>
<comment type="subcellular location">
    <subcellularLocation>
        <location evidence="1">Cytoplasm</location>
        <location evidence="1">Cytoskeleton</location>
        <location evidence="1">Cilium axoneme</location>
    </subcellularLocation>
</comment>
<organism evidence="2 3">
    <name type="scientific">Pleodorina starrii</name>
    <dbReference type="NCBI Taxonomy" id="330485"/>
    <lineage>
        <taxon>Eukaryota</taxon>
        <taxon>Viridiplantae</taxon>
        <taxon>Chlorophyta</taxon>
        <taxon>core chlorophytes</taxon>
        <taxon>Chlorophyceae</taxon>
        <taxon>CS clade</taxon>
        <taxon>Chlamydomonadales</taxon>
        <taxon>Volvocaceae</taxon>
        <taxon>Pleodorina</taxon>
    </lineage>
</organism>
<evidence type="ECO:0000256" key="1">
    <source>
        <dbReference type="ARBA" id="ARBA00004430"/>
    </source>
</evidence>
<dbReference type="Gene3D" id="3.80.10.10">
    <property type="entry name" value="Ribonuclease Inhibitor"/>
    <property type="match status" value="1"/>
</dbReference>
<name>A0A9W6BHP2_9CHLO</name>